<evidence type="ECO:0000313" key="2">
    <source>
        <dbReference type="EMBL" id="PYD67765.1"/>
    </source>
</evidence>
<dbReference type="EMBL" id="CP019875">
    <property type="protein sequence ID" value="AQU89096.1"/>
    <property type="molecule type" value="Genomic_DNA"/>
</dbReference>
<dbReference type="InterPro" id="IPR002060">
    <property type="entry name" value="Squ/phyt_synthse"/>
</dbReference>
<protein>
    <submittedName>
        <fullName evidence="1">Phytoene synthase</fullName>
    </submittedName>
</protein>
<reference evidence="3" key="1">
    <citation type="submission" date="2017-02" db="EMBL/GenBank/DDBJ databases">
        <title>zhang.</title>
        <authorList>
            <person name="Zhang H."/>
        </authorList>
    </citation>
    <scope>NUCLEOTIDE SEQUENCE [LARGE SCALE GENOMIC DNA]</scope>
    <source>
        <strain evidence="3">RZS01</strain>
    </source>
</reference>
<dbReference type="RefSeq" id="WP_078528058.1">
    <property type="nucleotide sequence ID" value="NZ_CP019875.1"/>
</dbReference>
<reference evidence="1" key="2">
    <citation type="submission" date="2017-02" db="EMBL/GenBank/DDBJ databases">
        <authorList>
            <person name="Zhang H."/>
        </authorList>
    </citation>
    <scope>NUCLEOTIDE SEQUENCE</scope>
    <source>
        <strain evidence="1">RZS01</strain>
    </source>
</reference>
<dbReference type="InterPro" id="IPR008949">
    <property type="entry name" value="Isoprenoid_synthase_dom_sf"/>
</dbReference>
<dbReference type="KEGG" id="kna:B0W47_12925"/>
<evidence type="ECO:0000313" key="1">
    <source>
        <dbReference type="EMBL" id="AQU89096.1"/>
    </source>
</evidence>
<dbReference type="AlphaFoldDB" id="A0A9N7CC50"/>
<dbReference type="Gene3D" id="1.10.600.10">
    <property type="entry name" value="Farnesyl Diphosphate Synthase"/>
    <property type="match status" value="1"/>
</dbReference>
<evidence type="ECO:0000313" key="4">
    <source>
        <dbReference type="Proteomes" id="UP000247512"/>
    </source>
</evidence>
<sequence>MTGPMDASRTAHDGVSMLHAARAADPDRFFCALFLPAAARANAMVLIAFNHECVRAVATPASWSVAGPMAGLIRLQWWRDVVESGNAQRHETARALLGLLAAGRVRRDTIEAIITARENELDGLPDRERWRAEMLAGAGGVQVAMAMAAGVEAGPVLERVRLYGGVYGVGALVRYLPAVLATGRCPLPDDMLADVGLTRDGLRTGQASPGQIEALRMELRQQGRDWLAQARAGARLPRPALAASLPAALGLRDMKARATPAASPPPRGVGDRLAVMAAMVRGRI</sequence>
<dbReference type="EMBL" id="NIRT01000002">
    <property type="protein sequence ID" value="PYD67765.1"/>
    <property type="molecule type" value="Genomic_DNA"/>
</dbReference>
<dbReference type="Proteomes" id="UP000189683">
    <property type="component" value="Chromosome"/>
</dbReference>
<organism evidence="1 3">
    <name type="scientific">Komagataeibacter nataicola</name>
    <dbReference type="NCBI Taxonomy" id="265960"/>
    <lineage>
        <taxon>Bacteria</taxon>
        <taxon>Pseudomonadati</taxon>
        <taxon>Pseudomonadota</taxon>
        <taxon>Alphaproteobacteria</taxon>
        <taxon>Acetobacterales</taxon>
        <taxon>Acetobacteraceae</taxon>
        <taxon>Komagataeibacter</taxon>
    </lineage>
</organism>
<reference evidence="2 4" key="3">
    <citation type="submission" date="2017-06" db="EMBL/GenBank/DDBJ databases">
        <title>A draft genome sequence of Komagataeibacter nataicola LMG 1536.</title>
        <authorList>
            <person name="Skraban J."/>
            <person name="Cleenwerck I."/>
            <person name="Vandamme P."/>
            <person name="Trcek J."/>
        </authorList>
    </citation>
    <scope>NUCLEOTIDE SEQUENCE [LARGE SCALE GENOMIC DNA]</scope>
    <source>
        <strain evidence="2 4">LMG 1536</strain>
    </source>
</reference>
<evidence type="ECO:0000313" key="3">
    <source>
        <dbReference type="Proteomes" id="UP000189683"/>
    </source>
</evidence>
<name>A0A9N7CC50_9PROT</name>
<accession>A0A9N7CC50</accession>
<dbReference type="Pfam" id="PF00494">
    <property type="entry name" value="SQS_PSY"/>
    <property type="match status" value="1"/>
</dbReference>
<dbReference type="OrthoDB" id="9814909at2"/>
<dbReference type="SUPFAM" id="SSF48576">
    <property type="entry name" value="Terpenoid synthases"/>
    <property type="match status" value="1"/>
</dbReference>
<proteinExistence type="predicted"/>
<keyword evidence="4" id="KW-1185">Reference proteome</keyword>
<gene>
    <name evidence="1" type="ORF">B0W47_12925</name>
    <name evidence="2" type="ORF">CDI09_02300</name>
</gene>
<dbReference type="Proteomes" id="UP000247512">
    <property type="component" value="Unassembled WGS sequence"/>
</dbReference>